<comment type="catalytic activity">
    <reaction evidence="3 4">
        <text>an acyl phosphate + H2O = a carboxylate + phosphate + H(+)</text>
        <dbReference type="Rhea" id="RHEA:14965"/>
        <dbReference type="ChEBI" id="CHEBI:15377"/>
        <dbReference type="ChEBI" id="CHEBI:15378"/>
        <dbReference type="ChEBI" id="CHEBI:29067"/>
        <dbReference type="ChEBI" id="CHEBI:43474"/>
        <dbReference type="ChEBI" id="CHEBI:59918"/>
        <dbReference type="EC" id="3.6.1.7"/>
    </reaction>
</comment>
<evidence type="ECO:0000313" key="7">
    <source>
        <dbReference type="EMBL" id="OGL80086.1"/>
    </source>
</evidence>
<dbReference type="InterPro" id="IPR001792">
    <property type="entry name" value="Acylphosphatase-like_dom"/>
</dbReference>
<proteinExistence type="inferred from homology"/>
<dbReference type="SUPFAM" id="SSF54975">
    <property type="entry name" value="Acylphosphatase/BLUF domain-like"/>
    <property type="match status" value="1"/>
</dbReference>
<evidence type="ECO:0000313" key="8">
    <source>
        <dbReference type="Proteomes" id="UP000176897"/>
    </source>
</evidence>
<dbReference type="STRING" id="1802401.A3B21_01790"/>
<dbReference type="EMBL" id="MGEJ01000014">
    <property type="protein sequence ID" value="OGL80086.1"/>
    <property type="molecule type" value="Genomic_DNA"/>
</dbReference>
<organism evidence="7 8">
    <name type="scientific">Candidatus Uhrbacteria bacterium RIFCSPLOWO2_01_FULL_47_24</name>
    <dbReference type="NCBI Taxonomy" id="1802401"/>
    <lineage>
        <taxon>Bacteria</taxon>
        <taxon>Candidatus Uhriibacteriota</taxon>
    </lineage>
</organism>
<evidence type="ECO:0000256" key="5">
    <source>
        <dbReference type="RuleBase" id="RU004168"/>
    </source>
</evidence>
<dbReference type="PANTHER" id="PTHR47268">
    <property type="entry name" value="ACYLPHOSPHATASE"/>
    <property type="match status" value="1"/>
</dbReference>
<accession>A0A1F7UP92</accession>
<dbReference type="InterPro" id="IPR036046">
    <property type="entry name" value="Acylphosphatase-like_dom_sf"/>
</dbReference>
<comment type="caution">
    <text evidence="7">The sequence shown here is derived from an EMBL/GenBank/DDBJ whole genome shotgun (WGS) entry which is preliminary data.</text>
</comment>
<dbReference type="EC" id="3.6.1.7" evidence="2 4"/>
<reference evidence="7 8" key="1">
    <citation type="journal article" date="2016" name="Nat. Commun.">
        <title>Thousands of microbial genomes shed light on interconnected biogeochemical processes in an aquifer system.</title>
        <authorList>
            <person name="Anantharaman K."/>
            <person name="Brown C.T."/>
            <person name="Hug L.A."/>
            <person name="Sharon I."/>
            <person name="Castelle C.J."/>
            <person name="Probst A.J."/>
            <person name="Thomas B.C."/>
            <person name="Singh A."/>
            <person name="Wilkins M.J."/>
            <person name="Karaoz U."/>
            <person name="Brodie E.L."/>
            <person name="Williams K.H."/>
            <person name="Hubbard S.S."/>
            <person name="Banfield J.F."/>
        </authorList>
    </citation>
    <scope>NUCLEOTIDE SEQUENCE [LARGE SCALE GENOMIC DNA]</scope>
</reference>
<gene>
    <name evidence="7" type="ORF">A3B21_01790</name>
</gene>
<evidence type="ECO:0000259" key="6">
    <source>
        <dbReference type="PROSITE" id="PS51160"/>
    </source>
</evidence>
<name>A0A1F7UP92_9BACT</name>
<evidence type="ECO:0000256" key="4">
    <source>
        <dbReference type="PROSITE-ProRule" id="PRU00520"/>
    </source>
</evidence>
<feature type="active site" evidence="4">
    <location>
        <position position="19"/>
    </location>
</feature>
<dbReference type="Pfam" id="PF00708">
    <property type="entry name" value="Acylphosphatase"/>
    <property type="match status" value="1"/>
</dbReference>
<dbReference type="PROSITE" id="PS51160">
    <property type="entry name" value="ACYLPHOSPHATASE_3"/>
    <property type="match status" value="1"/>
</dbReference>
<evidence type="ECO:0000256" key="2">
    <source>
        <dbReference type="ARBA" id="ARBA00012150"/>
    </source>
</evidence>
<evidence type="ECO:0000256" key="1">
    <source>
        <dbReference type="ARBA" id="ARBA00005614"/>
    </source>
</evidence>
<feature type="active site" evidence="4">
    <location>
        <position position="37"/>
    </location>
</feature>
<comment type="similarity">
    <text evidence="1 5">Belongs to the acylphosphatase family.</text>
</comment>
<evidence type="ECO:0000256" key="3">
    <source>
        <dbReference type="ARBA" id="ARBA00047645"/>
    </source>
</evidence>
<keyword evidence="4" id="KW-0378">Hydrolase</keyword>
<dbReference type="InterPro" id="IPR020456">
    <property type="entry name" value="Acylphosphatase"/>
</dbReference>
<dbReference type="GO" id="GO:0003998">
    <property type="term" value="F:acylphosphatase activity"/>
    <property type="evidence" value="ECO:0007669"/>
    <property type="project" value="UniProtKB-EC"/>
</dbReference>
<sequence>MQKQLHIKIKGDVVGVFFRASAQKRAKELGLTGWARNANGGVEIVAQGEETQLQEFLNWCKQGPKWAKVEKVDVEWEESDKLLRDFKIK</sequence>
<dbReference type="PANTHER" id="PTHR47268:SF4">
    <property type="entry name" value="ACYLPHOSPHATASE"/>
    <property type="match status" value="1"/>
</dbReference>
<protein>
    <recommendedName>
        <fullName evidence="2 4">acylphosphatase</fullName>
        <ecNumber evidence="2 4">3.6.1.7</ecNumber>
    </recommendedName>
</protein>
<dbReference type="AlphaFoldDB" id="A0A1F7UP92"/>
<dbReference type="Proteomes" id="UP000176897">
    <property type="component" value="Unassembled WGS sequence"/>
</dbReference>
<feature type="domain" description="Acylphosphatase-like" evidence="6">
    <location>
        <begin position="4"/>
        <end position="89"/>
    </location>
</feature>
<dbReference type="Gene3D" id="3.30.70.100">
    <property type="match status" value="1"/>
</dbReference>